<dbReference type="Pfam" id="PF04572">
    <property type="entry name" value="Gb3_synth"/>
    <property type="match status" value="1"/>
</dbReference>
<dbReference type="PANTHER" id="PTHR12042">
    <property type="entry name" value="LACTOSYLCERAMIDE 4-ALPHA-GALACTOSYLTRANSFERASE ALPHA- 1,4-GALACTOSYLTRANSFERASE"/>
    <property type="match status" value="1"/>
</dbReference>
<gene>
    <name evidence="8" type="ORF">DGAL_LOCUS6007</name>
</gene>
<sequence>MKRYAPDQPSSSLVIDNTSKTSMKRRIVNRRTCCLSSDRMEDICGQTNCTSPLCSFPEVLNQLKSDGQNAFFIETSGSGALNIRQACAVESLAFHNPNLSVTVLFMDDADGDTMKFNNVRSSKQSAGNIIEKLRDKYSNIQFIIANLNEYMAGTSMEKWYHCNDWRQGPYRISHLSDALRFLTLHKYGGYYFDLDVILLRPVTYYRNFVAAESGVHFGSSVIHADYGHPIMQLAVQDFPLNYKRDVWSHNGPDLLMRIMKSYCGEENLSTMDFVSCRGFSALPASTFSPIWWGDWQSFFSQRRASETRAPSWITKHVVGVHIWNKLSFNETAYKNSTQEYVRIVRDNCPVIFSIAPETF</sequence>
<comment type="subcellular location">
    <subcellularLocation>
        <location evidence="1">Golgi apparatus membrane</location>
        <topology evidence="1">Single-pass type II membrane protein</topology>
    </subcellularLocation>
</comment>
<evidence type="ECO:0000256" key="5">
    <source>
        <dbReference type="ARBA" id="ARBA00023034"/>
    </source>
</evidence>
<accession>A0A8J2RFE5</accession>
<organism evidence="8 9">
    <name type="scientific">Daphnia galeata</name>
    <dbReference type="NCBI Taxonomy" id="27404"/>
    <lineage>
        <taxon>Eukaryota</taxon>
        <taxon>Metazoa</taxon>
        <taxon>Ecdysozoa</taxon>
        <taxon>Arthropoda</taxon>
        <taxon>Crustacea</taxon>
        <taxon>Branchiopoda</taxon>
        <taxon>Diplostraca</taxon>
        <taxon>Cladocera</taxon>
        <taxon>Anomopoda</taxon>
        <taxon>Daphniidae</taxon>
        <taxon>Daphnia</taxon>
    </lineage>
</organism>
<evidence type="ECO:0000256" key="6">
    <source>
        <dbReference type="ARBA" id="ARBA00023136"/>
    </source>
</evidence>
<evidence type="ECO:0000256" key="3">
    <source>
        <dbReference type="ARBA" id="ARBA00022676"/>
    </source>
</evidence>
<keyword evidence="5" id="KW-0333">Golgi apparatus</keyword>
<keyword evidence="9" id="KW-1185">Reference proteome</keyword>
<feature type="domain" description="Alpha 1,4-glycosyltransferase" evidence="7">
    <location>
        <begin position="223"/>
        <end position="354"/>
    </location>
</feature>
<dbReference type="GO" id="GO:0000139">
    <property type="term" value="C:Golgi membrane"/>
    <property type="evidence" value="ECO:0007669"/>
    <property type="project" value="UniProtKB-SubCell"/>
</dbReference>
<dbReference type="InterPro" id="IPR029044">
    <property type="entry name" value="Nucleotide-diphossugar_trans"/>
</dbReference>
<dbReference type="InterPro" id="IPR007652">
    <property type="entry name" value="A1-4-GlycosylTfrase_dom"/>
</dbReference>
<dbReference type="Proteomes" id="UP000789390">
    <property type="component" value="Unassembled WGS sequence"/>
</dbReference>
<evidence type="ECO:0000313" key="8">
    <source>
        <dbReference type="EMBL" id="CAH0103433.1"/>
    </source>
</evidence>
<dbReference type="InterPro" id="IPR007577">
    <property type="entry name" value="GlycoTrfase_DXD_sugar-bd_CS"/>
</dbReference>
<dbReference type="GO" id="GO:0016758">
    <property type="term" value="F:hexosyltransferase activity"/>
    <property type="evidence" value="ECO:0007669"/>
    <property type="project" value="UniProtKB-ARBA"/>
</dbReference>
<keyword evidence="4" id="KW-0808">Transferase</keyword>
<evidence type="ECO:0000256" key="1">
    <source>
        <dbReference type="ARBA" id="ARBA00004323"/>
    </source>
</evidence>
<reference evidence="8" key="1">
    <citation type="submission" date="2021-11" db="EMBL/GenBank/DDBJ databases">
        <authorList>
            <person name="Schell T."/>
        </authorList>
    </citation>
    <scope>NUCLEOTIDE SEQUENCE</scope>
    <source>
        <strain evidence="8">M5</strain>
    </source>
</reference>
<evidence type="ECO:0000256" key="4">
    <source>
        <dbReference type="ARBA" id="ARBA00022679"/>
    </source>
</evidence>
<dbReference type="Pfam" id="PF04488">
    <property type="entry name" value="Gly_transf_sug"/>
    <property type="match status" value="1"/>
</dbReference>
<evidence type="ECO:0000259" key="7">
    <source>
        <dbReference type="Pfam" id="PF04572"/>
    </source>
</evidence>
<dbReference type="AlphaFoldDB" id="A0A8J2RFE5"/>
<comment type="caution">
    <text evidence="8">The sequence shown here is derived from an EMBL/GenBank/DDBJ whole genome shotgun (WGS) entry which is preliminary data.</text>
</comment>
<dbReference type="GO" id="GO:0006688">
    <property type="term" value="P:glycosphingolipid biosynthetic process"/>
    <property type="evidence" value="ECO:0007669"/>
    <property type="project" value="TreeGrafter"/>
</dbReference>
<evidence type="ECO:0000313" key="9">
    <source>
        <dbReference type="Proteomes" id="UP000789390"/>
    </source>
</evidence>
<keyword evidence="6" id="KW-0472">Membrane</keyword>
<keyword evidence="3" id="KW-0328">Glycosyltransferase</keyword>
<dbReference type="Gene3D" id="3.90.550.20">
    <property type="match status" value="1"/>
</dbReference>
<comment type="similarity">
    <text evidence="2">Belongs to the glycosyltransferase 32 family.</text>
</comment>
<dbReference type="SUPFAM" id="SSF53448">
    <property type="entry name" value="Nucleotide-diphospho-sugar transferases"/>
    <property type="match status" value="1"/>
</dbReference>
<dbReference type="InterPro" id="IPR051981">
    <property type="entry name" value="Glycosyltransf_32"/>
</dbReference>
<proteinExistence type="inferred from homology"/>
<dbReference type="EMBL" id="CAKKLH010000112">
    <property type="protein sequence ID" value="CAH0103433.1"/>
    <property type="molecule type" value="Genomic_DNA"/>
</dbReference>
<evidence type="ECO:0000256" key="2">
    <source>
        <dbReference type="ARBA" id="ARBA00009003"/>
    </source>
</evidence>
<protein>
    <recommendedName>
        <fullName evidence="7">Alpha 1,4-glycosyltransferase domain-containing protein</fullName>
    </recommendedName>
</protein>
<dbReference type="PANTHER" id="PTHR12042:SF21">
    <property type="entry name" value="ALPHA1,4-GALACTOSYLTRANSFERASE 1-RELATED"/>
    <property type="match status" value="1"/>
</dbReference>
<name>A0A8J2RFE5_9CRUS</name>
<dbReference type="OrthoDB" id="6351634at2759"/>